<reference evidence="1" key="1">
    <citation type="submission" date="2022-11" db="EMBL/GenBank/DDBJ databases">
        <title>The characterization of three novel Bacteroidetes species and genomic analysis of their roles in tidal elemental geochemical cycles.</title>
        <authorList>
            <person name="Ma K.-J."/>
        </authorList>
    </citation>
    <scope>NUCLEOTIDE SEQUENCE</scope>
    <source>
        <strain evidence="1">M415</strain>
    </source>
</reference>
<protein>
    <recommendedName>
        <fullName evidence="3">Fibronectin type-III domain-containing protein</fullName>
    </recommendedName>
</protein>
<dbReference type="Gene3D" id="2.60.40.10">
    <property type="entry name" value="Immunoglobulins"/>
    <property type="match status" value="1"/>
</dbReference>
<dbReference type="Proteomes" id="UP001207116">
    <property type="component" value="Unassembled WGS sequence"/>
</dbReference>
<accession>A0AAE3MK19</accession>
<evidence type="ECO:0000313" key="2">
    <source>
        <dbReference type="Proteomes" id="UP001207116"/>
    </source>
</evidence>
<evidence type="ECO:0008006" key="3">
    <source>
        <dbReference type="Google" id="ProtNLM"/>
    </source>
</evidence>
<name>A0AAE3MK19_9FLAO</name>
<evidence type="ECO:0000313" key="1">
    <source>
        <dbReference type="EMBL" id="MCX2718864.1"/>
    </source>
</evidence>
<organism evidence="1 2">
    <name type="scientific">Lentiprolixibacter aurantiacus</name>
    <dbReference type="NCBI Taxonomy" id="2993939"/>
    <lineage>
        <taxon>Bacteria</taxon>
        <taxon>Pseudomonadati</taxon>
        <taxon>Bacteroidota</taxon>
        <taxon>Flavobacteriia</taxon>
        <taxon>Flavobacteriales</taxon>
        <taxon>Flavobacteriaceae</taxon>
        <taxon>Lentiprolixibacter</taxon>
    </lineage>
</organism>
<sequence>MRSVILLVTGILFLSCGKDSPPKPPEAALLVFPERNSECTTGIDLNDVTSQVEFRWQEARFTDTYELRVTNLNTGSTQTITTTALSAVRPLEKGALFRWEIRTRNEQTEDIVSSESWLFYNAGSQDSYAPFPAEIIFPVSGASVVPDINNEITLQWSGSDVDNDLAGYEIYLDTSNPPTTLAASPSVSLNSTRIVVQRNTVYYWKIISRDRENNTSDTGVYSFRVL</sequence>
<dbReference type="PROSITE" id="PS51257">
    <property type="entry name" value="PROKAR_LIPOPROTEIN"/>
    <property type="match status" value="1"/>
</dbReference>
<dbReference type="InterPro" id="IPR013783">
    <property type="entry name" value="Ig-like_fold"/>
</dbReference>
<comment type="caution">
    <text evidence="1">The sequence shown here is derived from an EMBL/GenBank/DDBJ whole genome shotgun (WGS) entry which is preliminary data.</text>
</comment>
<proteinExistence type="predicted"/>
<dbReference type="RefSeq" id="WP_266011207.1">
    <property type="nucleotide sequence ID" value="NZ_JAPFQP010000001.1"/>
</dbReference>
<dbReference type="EMBL" id="JAPFQP010000001">
    <property type="protein sequence ID" value="MCX2718864.1"/>
    <property type="molecule type" value="Genomic_DNA"/>
</dbReference>
<gene>
    <name evidence="1" type="ORF">OO016_04540</name>
</gene>
<keyword evidence="2" id="KW-1185">Reference proteome</keyword>
<dbReference type="AlphaFoldDB" id="A0AAE3MK19"/>